<evidence type="ECO:0000259" key="8">
    <source>
        <dbReference type="Pfam" id="PF02838"/>
    </source>
</evidence>
<dbReference type="Pfam" id="PF00728">
    <property type="entry name" value="Glyco_hydro_20"/>
    <property type="match status" value="1"/>
</dbReference>
<evidence type="ECO:0000259" key="9">
    <source>
        <dbReference type="Pfam" id="PF13472"/>
    </source>
</evidence>
<dbReference type="InterPro" id="IPR015882">
    <property type="entry name" value="HEX_bac_N"/>
</dbReference>
<accession>A0ABU5SKE5</accession>
<dbReference type="InterPro" id="IPR015883">
    <property type="entry name" value="Glyco_hydro_20_cat"/>
</dbReference>
<evidence type="ECO:0000256" key="2">
    <source>
        <dbReference type="ARBA" id="ARBA00006285"/>
    </source>
</evidence>
<evidence type="ECO:0000256" key="5">
    <source>
        <dbReference type="ARBA" id="ARBA00023295"/>
    </source>
</evidence>
<dbReference type="SUPFAM" id="SSF52266">
    <property type="entry name" value="SGNH hydrolase"/>
    <property type="match status" value="1"/>
</dbReference>
<gene>
    <name evidence="10" type="ORF">VB798_14090</name>
</gene>
<keyword evidence="5" id="KW-0326">Glycosidase</keyword>
<dbReference type="Pfam" id="PF02838">
    <property type="entry name" value="Glyco_hydro_20b"/>
    <property type="match status" value="1"/>
</dbReference>
<dbReference type="Gene3D" id="3.30.379.10">
    <property type="entry name" value="Chitobiase/beta-hexosaminidase domain 2-like"/>
    <property type="match status" value="1"/>
</dbReference>
<dbReference type="PRINTS" id="PR00738">
    <property type="entry name" value="GLHYDRLASE20"/>
</dbReference>
<sequence length="854" mass="97875">MEVKTLVTYFLVLFCHFTASTQVAVPQFSDSLFSTYYHQRVSHFKSLPQTQSDIIFLGNSITDGGEWSEMFQDLHVKNRGISGDNTAGVLHRLSEVYNRKPDKVFLLIGTNDLAKGISPDSVIKNIRWITTILKEKSPNTKIFVQSILPVNESFNKFGGHTSKKQQILSVNKILSTISASIPFTFLDIHAALADSTGRLDVRFTNDGLHLNGAGYQKWKSLIEHKMYLLPSLLPFPKQLAWTRQLFLLKTCKTIYYNHSSLKREAVFLQKQLAKNGFKVNITSKKDPKNTCIELLLSKSPANHLPVEAYQLRVNTEKVSLSANTAHGIFNGIQTLAQLQVGNVIQGCEISDSPAFSWRGYMVDVGRNYQSMPQLLQQIETMARYKLNVFHFHSTEDIAWRLAVKKYPQLTAPKTMQRQQGKYYSSAEIKQLIAFCEERHIEFVPEIDMPGHSQAFERAMGVTMQSAEGLRIVKEIIKEFCETYRVKYLHIGGDEVKITNSNFLPEVIKYAESFGKKVIGWSPGGNLSDQTIRQLWMGHEPILKDYQYIDTRHLYINHLDPLEAVTTIFHRKIGDKDSSDTHSLGATLCLWHDRNIQKEQDLLIMNAVYPSLLAFAERTWLGGGETNWITNVSASDSKKAAIFQAFEERLMAERYRFFSKKPFPYHPQAHIRWQMFGPFNNKGNLEANFSPEHPKFLETNPLTNLEALGGTIVLRHWWSPTVKGVLPNPLENTTWYAIQQVWSDTDTTAFLWLGFNNISRSMATNVPNSQQWDERFSKIWLNDDLLEAPDWKNGNQKPNLELPLIDEGYEYRKPLLIKLKKGWNEIKVKAPVGSFKGKDWQNPVKWMFTALPFFE</sequence>
<organism evidence="10 11">
    <name type="scientific">Arcicella lustrica</name>
    <dbReference type="NCBI Taxonomy" id="2984196"/>
    <lineage>
        <taxon>Bacteria</taxon>
        <taxon>Pseudomonadati</taxon>
        <taxon>Bacteroidota</taxon>
        <taxon>Cytophagia</taxon>
        <taxon>Cytophagales</taxon>
        <taxon>Flectobacillaceae</taxon>
        <taxon>Arcicella</taxon>
    </lineage>
</organism>
<evidence type="ECO:0000313" key="11">
    <source>
        <dbReference type="Proteomes" id="UP001302222"/>
    </source>
</evidence>
<comment type="similarity">
    <text evidence="2">Belongs to the glycosyl hydrolase 20 family.</text>
</comment>
<keyword evidence="11" id="KW-1185">Reference proteome</keyword>
<comment type="caution">
    <text evidence="10">The sequence shown here is derived from an EMBL/GenBank/DDBJ whole genome shotgun (WGS) entry which is preliminary data.</text>
</comment>
<dbReference type="InterPro" id="IPR013830">
    <property type="entry name" value="SGNH_hydro"/>
</dbReference>
<evidence type="ECO:0000259" key="7">
    <source>
        <dbReference type="Pfam" id="PF00728"/>
    </source>
</evidence>
<dbReference type="Pfam" id="PF13472">
    <property type="entry name" value="Lipase_GDSL_2"/>
    <property type="match status" value="1"/>
</dbReference>
<evidence type="ECO:0000313" key="10">
    <source>
        <dbReference type="EMBL" id="MEA5427716.1"/>
    </source>
</evidence>
<dbReference type="InterPro" id="IPR017853">
    <property type="entry name" value="GH"/>
</dbReference>
<dbReference type="PANTHER" id="PTHR22600:SF57">
    <property type="entry name" value="BETA-N-ACETYLHEXOSAMINIDASE"/>
    <property type="match status" value="1"/>
</dbReference>
<evidence type="ECO:0000256" key="3">
    <source>
        <dbReference type="ARBA" id="ARBA00012663"/>
    </source>
</evidence>
<dbReference type="Proteomes" id="UP001302222">
    <property type="component" value="Unassembled WGS sequence"/>
</dbReference>
<protein>
    <recommendedName>
        <fullName evidence="3">beta-N-acetylhexosaminidase</fullName>
        <ecNumber evidence="3">3.2.1.52</ecNumber>
    </recommendedName>
</protein>
<evidence type="ECO:0000256" key="1">
    <source>
        <dbReference type="ARBA" id="ARBA00001231"/>
    </source>
</evidence>
<dbReference type="InterPro" id="IPR025705">
    <property type="entry name" value="Beta_hexosaminidase_sua/sub"/>
</dbReference>
<dbReference type="PANTHER" id="PTHR22600">
    <property type="entry name" value="BETA-HEXOSAMINIDASE"/>
    <property type="match status" value="1"/>
</dbReference>
<evidence type="ECO:0000256" key="4">
    <source>
        <dbReference type="ARBA" id="ARBA00022801"/>
    </source>
</evidence>
<evidence type="ECO:0000256" key="6">
    <source>
        <dbReference type="SAM" id="SignalP"/>
    </source>
</evidence>
<keyword evidence="4" id="KW-0378">Hydrolase</keyword>
<dbReference type="SUPFAM" id="SSF55545">
    <property type="entry name" value="beta-N-acetylhexosaminidase-like domain"/>
    <property type="match status" value="1"/>
</dbReference>
<feature type="chain" id="PRO_5047180613" description="beta-N-acetylhexosaminidase" evidence="6">
    <location>
        <begin position="25"/>
        <end position="854"/>
    </location>
</feature>
<keyword evidence="6" id="KW-0732">Signal</keyword>
<proteinExistence type="inferred from homology"/>
<dbReference type="EMBL" id="JAYGIM010000010">
    <property type="protein sequence ID" value="MEA5427716.1"/>
    <property type="molecule type" value="Genomic_DNA"/>
</dbReference>
<feature type="domain" description="Beta-hexosaminidase bacterial type N-terminal" evidence="8">
    <location>
        <begin position="230"/>
        <end position="351"/>
    </location>
</feature>
<dbReference type="EC" id="3.2.1.52" evidence="3"/>
<dbReference type="Gene3D" id="3.40.50.1110">
    <property type="entry name" value="SGNH hydrolase"/>
    <property type="match status" value="1"/>
</dbReference>
<dbReference type="InterPro" id="IPR029018">
    <property type="entry name" value="Hex-like_dom2"/>
</dbReference>
<dbReference type="RefSeq" id="WP_323259375.1">
    <property type="nucleotide sequence ID" value="NZ_JAYGIM010000010.1"/>
</dbReference>
<feature type="domain" description="SGNH hydrolase-type esterase" evidence="9">
    <location>
        <begin position="56"/>
        <end position="216"/>
    </location>
</feature>
<feature type="signal peptide" evidence="6">
    <location>
        <begin position="1"/>
        <end position="24"/>
    </location>
</feature>
<dbReference type="InterPro" id="IPR036514">
    <property type="entry name" value="SGNH_hydro_sf"/>
</dbReference>
<name>A0ABU5SKE5_9BACT</name>
<dbReference type="SUPFAM" id="SSF51445">
    <property type="entry name" value="(Trans)glycosidases"/>
    <property type="match status" value="1"/>
</dbReference>
<reference evidence="10 11" key="1">
    <citation type="submission" date="2023-12" db="EMBL/GenBank/DDBJ databases">
        <title>Novel species of the genus Arcicella isolated from rivers.</title>
        <authorList>
            <person name="Lu H."/>
        </authorList>
    </citation>
    <scope>NUCLEOTIDE SEQUENCE [LARGE SCALE GENOMIC DNA]</scope>
    <source>
        <strain evidence="10 11">DC25W</strain>
    </source>
</reference>
<feature type="domain" description="Glycoside hydrolase family 20 catalytic" evidence="7">
    <location>
        <begin position="355"/>
        <end position="460"/>
    </location>
</feature>
<dbReference type="Gene3D" id="3.20.20.80">
    <property type="entry name" value="Glycosidases"/>
    <property type="match status" value="1"/>
</dbReference>
<comment type="catalytic activity">
    <reaction evidence="1">
        <text>Hydrolysis of terminal non-reducing N-acetyl-D-hexosamine residues in N-acetyl-beta-D-hexosaminides.</text>
        <dbReference type="EC" id="3.2.1.52"/>
    </reaction>
</comment>